<comment type="caution">
    <text evidence="23">The sequence shown here is derived from an EMBL/GenBank/DDBJ whole genome shotgun (WGS) entry which is preliminary data.</text>
</comment>
<evidence type="ECO:0000256" key="1">
    <source>
        <dbReference type="ARBA" id="ARBA00001936"/>
    </source>
</evidence>
<dbReference type="PATRIC" id="fig|947033.5.peg.474"/>
<evidence type="ECO:0000256" key="15">
    <source>
        <dbReference type="ARBA" id="ARBA00023172"/>
    </source>
</evidence>
<dbReference type="Pfam" id="PF04679">
    <property type="entry name" value="DNA_ligase_A_C"/>
    <property type="match status" value="1"/>
</dbReference>
<evidence type="ECO:0000256" key="12">
    <source>
        <dbReference type="ARBA" id="ARBA00022840"/>
    </source>
</evidence>
<dbReference type="GO" id="GO:0003910">
    <property type="term" value="F:DNA ligase (ATP) activity"/>
    <property type="evidence" value="ECO:0007669"/>
    <property type="project" value="UniProtKB-EC"/>
</dbReference>
<dbReference type="Gene3D" id="3.30.1490.70">
    <property type="match status" value="1"/>
</dbReference>
<keyword evidence="8" id="KW-0547">Nucleotide-binding</keyword>
<name>A0A0W0ZQF7_9GAMM</name>
<dbReference type="Gene3D" id="3.30.470.30">
    <property type="entry name" value="DNA ligase/mRNA capping enzyme"/>
    <property type="match status" value="1"/>
</dbReference>
<dbReference type="GO" id="GO:0003677">
    <property type="term" value="F:DNA binding"/>
    <property type="evidence" value="ECO:0007669"/>
    <property type="project" value="UniProtKB-KW"/>
</dbReference>
<dbReference type="GO" id="GO:0006281">
    <property type="term" value="P:DNA repair"/>
    <property type="evidence" value="ECO:0007669"/>
    <property type="project" value="UniProtKB-KW"/>
</dbReference>
<dbReference type="GO" id="GO:0003887">
    <property type="term" value="F:DNA-directed DNA polymerase activity"/>
    <property type="evidence" value="ECO:0007669"/>
    <property type="project" value="UniProtKB-KW"/>
</dbReference>
<reference evidence="23 24" key="1">
    <citation type="submission" date="2015-11" db="EMBL/GenBank/DDBJ databases">
        <title>Genomic analysis of 38 Legionella species identifies large and diverse effector repertoires.</title>
        <authorList>
            <person name="Burstein D."/>
            <person name="Amaro F."/>
            <person name="Zusman T."/>
            <person name="Lifshitz Z."/>
            <person name="Cohen O."/>
            <person name="Gilbert J.A."/>
            <person name="Pupko T."/>
            <person name="Shuman H.A."/>
            <person name="Segal G."/>
        </authorList>
    </citation>
    <scope>NUCLEOTIDE SEQUENCE [LARGE SCALE GENOMIC DNA]</scope>
    <source>
        <strain evidence="23 24">IMVS3376</strain>
    </source>
</reference>
<dbReference type="InterPro" id="IPR012340">
    <property type="entry name" value="NA-bd_OB-fold"/>
</dbReference>
<evidence type="ECO:0000256" key="20">
    <source>
        <dbReference type="ARBA" id="ARBA00034003"/>
    </source>
</evidence>
<dbReference type="NCBIfam" id="TIGR02778">
    <property type="entry name" value="ligD_pol"/>
    <property type="match status" value="1"/>
</dbReference>
<dbReference type="EC" id="6.5.1.1" evidence="2"/>
<keyword evidence="13" id="KW-0239">DNA-directed DNA polymerase</keyword>
<dbReference type="NCBIfam" id="TIGR02777">
    <property type="entry name" value="LigD_PE_dom"/>
    <property type="match status" value="1"/>
</dbReference>
<dbReference type="InterPro" id="IPR014143">
    <property type="entry name" value="NHEJ_ligase_prk"/>
</dbReference>
<keyword evidence="18" id="KW-0511">Multifunctional enzyme</keyword>
<keyword evidence="16" id="KW-0234">DNA repair</keyword>
<dbReference type="EMBL" id="LNYY01000005">
    <property type="protein sequence ID" value="KTD71120.1"/>
    <property type="molecule type" value="Genomic_DNA"/>
</dbReference>
<dbReference type="NCBIfam" id="TIGR02776">
    <property type="entry name" value="NHEJ_ligase_prk"/>
    <property type="match status" value="1"/>
</dbReference>
<evidence type="ECO:0000256" key="14">
    <source>
        <dbReference type="ARBA" id="ARBA00023125"/>
    </source>
</evidence>
<evidence type="ECO:0000256" key="7">
    <source>
        <dbReference type="ARBA" id="ARBA00022723"/>
    </source>
</evidence>
<dbReference type="CDD" id="cd04862">
    <property type="entry name" value="PaeLigD_Pol_like"/>
    <property type="match status" value="1"/>
</dbReference>
<dbReference type="GO" id="GO:0005524">
    <property type="term" value="F:ATP binding"/>
    <property type="evidence" value="ECO:0007669"/>
    <property type="project" value="UniProtKB-KW"/>
</dbReference>
<sequence>MGIEPYRKKRNFNKTPEPSGVVSSENDHLFVIQKHAASHLHYDFRLELNGVLLSWAVPKGPCFDPSVKRLAMHVEDHPLEYGYFEGVIPKGQYGAGNVMLWDQGIWKPLDTDPEKAYRSGHLRFELEAKKLKGRWDLVRFKDEAHWFLIKFKDKFARKLQEYDVTEEEPDSVMTNLSIDEIGEQYGKSSESNKKKLKNKHPLELSNHLSVSPFPGFVAPQLATLVDKAPEGSDWAHEIKFDGYRIIALIHNDHIHLKSRNNIDWTNDLVSVVDALKELTLSQAIFDGEVVLLDAHGKSDFQLLQNTIKANTKAPFIYYLFDILYYDQFDLRALPLLKRKAILKNILEGQEKTLRFSDHIIGEGDFLFHRACELGLEGIISKQIDSPYLSGRSKRWLKIKSLLRQEFVICGYSVPTGSRKYFRALYLGVYNEQGKLDYTGNVGTGFSASSLKDIFSRLQKILTQQNPFNKKIPGSQGVVWVQPKLVAEIEFTHWTEGGHLRHPSFKGLRLDKKPEEVLREQKIVVVAQDKKMKKEATQNAKAHSFKITHPDKVFYPEDGITKKDLLNYYECVCNYIMPFINNRPLSLLRCPENWHEVFFQRHYTDSTPKTLKAISIEAKEGKEEKEPYVYLDTKEGLFSLVQMNVLEIHPWGSLVHHIEKPDFIVFDLDPGPSVTWVGIVKAAFEIRKYLDEFKLTSFVKTTGGKGLHVVVPIEPEYNWDEVKNFTQVFAEFMAQVNPDKYTSTMAKAKRNSRIFIDFLRNQRGATAIGPYSSRARIHAPVAVPIHWDELSKEKRDTEFTIKTLPKRLASLKTDPWEDYWKIKQSLRLNSIL</sequence>
<organism evidence="23 24">
    <name type="scientific">Legionella steelei</name>
    <dbReference type="NCBI Taxonomy" id="947033"/>
    <lineage>
        <taxon>Bacteria</taxon>
        <taxon>Pseudomonadati</taxon>
        <taxon>Pseudomonadota</taxon>
        <taxon>Gammaproteobacteria</taxon>
        <taxon>Legionellales</taxon>
        <taxon>Legionellaceae</taxon>
        <taxon>Legionella</taxon>
    </lineage>
</organism>
<dbReference type="SUPFAM" id="SSF50249">
    <property type="entry name" value="Nucleic acid-binding proteins"/>
    <property type="match status" value="1"/>
</dbReference>
<comment type="catalytic activity">
    <reaction evidence="20">
        <text>ATP + (deoxyribonucleotide)n-3'-hydroxyl + 5'-phospho-(deoxyribonucleotide)m = (deoxyribonucleotide)n+m + AMP + diphosphate.</text>
        <dbReference type="EC" id="6.5.1.1"/>
    </reaction>
</comment>
<dbReference type="Pfam" id="PF13298">
    <property type="entry name" value="LigD_N"/>
    <property type="match status" value="1"/>
</dbReference>
<dbReference type="OrthoDB" id="9802472at2"/>
<dbReference type="STRING" id="947033.Lste_0444"/>
<evidence type="ECO:0000256" key="16">
    <source>
        <dbReference type="ARBA" id="ARBA00023204"/>
    </source>
</evidence>
<dbReference type="InterPro" id="IPR014144">
    <property type="entry name" value="LigD_PE_domain"/>
</dbReference>
<dbReference type="SUPFAM" id="SSF56091">
    <property type="entry name" value="DNA ligase/mRNA capping enzyme, catalytic domain"/>
    <property type="match status" value="1"/>
</dbReference>
<evidence type="ECO:0000313" key="23">
    <source>
        <dbReference type="EMBL" id="KTD71120.1"/>
    </source>
</evidence>
<evidence type="ECO:0000256" key="2">
    <source>
        <dbReference type="ARBA" id="ARBA00012727"/>
    </source>
</evidence>
<keyword evidence="24" id="KW-1185">Reference proteome</keyword>
<gene>
    <name evidence="23" type="ORF">Lste_0444</name>
</gene>
<dbReference type="PANTHER" id="PTHR42705:SF2">
    <property type="entry name" value="BIFUNCTIONAL NON-HOMOLOGOUS END JOINING PROTEIN LIGD"/>
    <property type="match status" value="1"/>
</dbReference>
<evidence type="ECO:0000256" key="9">
    <source>
        <dbReference type="ARBA" id="ARBA00022763"/>
    </source>
</evidence>
<evidence type="ECO:0000256" key="3">
    <source>
        <dbReference type="ARBA" id="ARBA00022598"/>
    </source>
</evidence>
<keyword evidence="17" id="KW-0464">Manganese</keyword>
<keyword evidence="7" id="KW-0479">Metal-binding</keyword>
<evidence type="ECO:0000259" key="22">
    <source>
        <dbReference type="PROSITE" id="PS50160"/>
    </source>
</evidence>
<evidence type="ECO:0000256" key="4">
    <source>
        <dbReference type="ARBA" id="ARBA00022679"/>
    </source>
</evidence>
<proteinExistence type="predicted"/>
<evidence type="ECO:0000256" key="13">
    <source>
        <dbReference type="ARBA" id="ARBA00022932"/>
    </source>
</evidence>
<evidence type="ECO:0000256" key="21">
    <source>
        <dbReference type="SAM" id="MobiDB-lite"/>
    </source>
</evidence>
<evidence type="ECO:0000313" key="24">
    <source>
        <dbReference type="Proteomes" id="UP000054926"/>
    </source>
</evidence>
<dbReference type="CDD" id="cd07906">
    <property type="entry name" value="Adenylation_DNA_ligase_LigD_LigC"/>
    <property type="match status" value="1"/>
</dbReference>
<evidence type="ECO:0000256" key="10">
    <source>
        <dbReference type="ARBA" id="ARBA00022801"/>
    </source>
</evidence>
<dbReference type="InterPro" id="IPR012310">
    <property type="entry name" value="DNA_ligase_ATP-dep_cent"/>
</dbReference>
<dbReference type="InterPro" id="IPR033651">
    <property type="entry name" value="PaeLigD_Pol-like"/>
</dbReference>
<feature type="region of interest" description="Disordered" evidence="21">
    <location>
        <begin position="1"/>
        <end position="23"/>
    </location>
</feature>
<dbReference type="AlphaFoldDB" id="A0A0W0ZQF7"/>
<dbReference type="GO" id="GO:0046872">
    <property type="term" value="F:metal ion binding"/>
    <property type="evidence" value="ECO:0007669"/>
    <property type="project" value="UniProtKB-KW"/>
</dbReference>
<dbReference type="Pfam" id="PF01068">
    <property type="entry name" value="DNA_ligase_A_M"/>
    <property type="match status" value="1"/>
</dbReference>
<evidence type="ECO:0000256" key="19">
    <source>
        <dbReference type="ARBA" id="ARBA00029943"/>
    </source>
</evidence>
<feature type="domain" description="ATP-dependent DNA ligase family profile" evidence="22">
    <location>
        <begin position="308"/>
        <end position="399"/>
    </location>
</feature>
<dbReference type="GO" id="GO:0004527">
    <property type="term" value="F:exonuclease activity"/>
    <property type="evidence" value="ECO:0007669"/>
    <property type="project" value="UniProtKB-KW"/>
</dbReference>
<evidence type="ECO:0000256" key="6">
    <source>
        <dbReference type="ARBA" id="ARBA00022722"/>
    </source>
</evidence>
<dbReference type="GO" id="GO:0006310">
    <property type="term" value="P:DNA recombination"/>
    <property type="evidence" value="ECO:0007669"/>
    <property type="project" value="UniProtKB-KW"/>
</dbReference>
<keyword evidence="10" id="KW-0378">Hydrolase</keyword>
<dbReference type="InterPro" id="IPR052171">
    <property type="entry name" value="NHEJ_LigD"/>
</dbReference>
<dbReference type="InterPro" id="IPR012309">
    <property type="entry name" value="DNA_ligase_ATP-dep_C"/>
</dbReference>
<evidence type="ECO:0000256" key="11">
    <source>
        <dbReference type="ARBA" id="ARBA00022839"/>
    </source>
</evidence>
<evidence type="ECO:0000256" key="18">
    <source>
        <dbReference type="ARBA" id="ARBA00023268"/>
    </source>
</evidence>
<dbReference type="PANTHER" id="PTHR42705">
    <property type="entry name" value="BIFUNCTIONAL NON-HOMOLOGOUS END JOINING PROTEIN LIGD"/>
    <property type="match status" value="1"/>
</dbReference>
<dbReference type="PROSITE" id="PS50160">
    <property type="entry name" value="DNA_LIGASE_A3"/>
    <property type="match status" value="1"/>
</dbReference>
<feature type="compositionally biased region" description="Polar residues" evidence="21">
    <location>
        <begin position="13"/>
        <end position="23"/>
    </location>
</feature>
<dbReference type="InterPro" id="IPR014145">
    <property type="entry name" value="LigD_pol_dom"/>
</dbReference>
<dbReference type="NCBIfam" id="TIGR02779">
    <property type="entry name" value="NHEJ_ligase_lig"/>
    <property type="match status" value="1"/>
</dbReference>
<dbReference type="CDD" id="cd07971">
    <property type="entry name" value="OBF_DNA_ligase_LigD"/>
    <property type="match status" value="1"/>
</dbReference>
<dbReference type="InterPro" id="IPR014146">
    <property type="entry name" value="LigD_ligase_dom"/>
</dbReference>
<keyword evidence="3 23" id="KW-0436">Ligase</keyword>
<keyword evidence="14" id="KW-0238">DNA-binding</keyword>
<keyword evidence="12" id="KW-0067">ATP-binding</keyword>
<dbReference type="RefSeq" id="WP_058509454.1">
    <property type="nucleotide sequence ID" value="NZ_LNYY01000005.1"/>
</dbReference>
<dbReference type="Gene3D" id="2.40.50.140">
    <property type="entry name" value="Nucleic acid-binding proteins"/>
    <property type="match status" value="1"/>
</dbReference>
<protein>
    <recommendedName>
        <fullName evidence="2">DNA ligase (ATP)</fullName>
        <ecNumber evidence="2">6.5.1.1</ecNumber>
    </recommendedName>
    <alternativeName>
        <fullName evidence="19">NHEJ DNA polymerase</fullName>
    </alternativeName>
</protein>
<keyword evidence="9" id="KW-0227">DNA damage</keyword>
<dbReference type="Gene3D" id="3.90.920.10">
    <property type="entry name" value="DNA primase, PRIM domain"/>
    <property type="match status" value="1"/>
</dbReference>
<evidence type="ECO:0000256" key="5">
    <source>
        <dbReference type="ARBA" id="ARBA00022695"/>
    </source>
</evidence>
<keyword evidence="11" id="KW-0269">Exonuclease</keyword>
<keyword evidence="4" id="KW-0808">Transferase</keyword>
<dbReference type="Pfam" id="PF21686">
    <property type="entry name" value="LigD_Prim-Pol"/>
    <property type="match status" value="1"/>
</dbReference>
<evidence type="ECO:0000256" key="8">
    <source>
        <dbReference type="ARBA" id="ARBA00022741"/>
    </source>
</evidence>
<keyword evidence="15" id="KW-0233">DNA recombination</keyword>
<accession>A0A0W0ZQF7</accession>
<evidence type="ECO:0000256" key="17">
    <source>
        <dbReference type="ARBA" id="ARBA00023211"/>
    </source>
</evidence>
<keyword evidence="5" id="KW-0548">Nucleotidyltransferase</keyword>
<dbReference type="NCBIfam" id="NF004628">
    <property type="entry name" value="PRK05972.1"/>
    <property type="match status" value="1"/>
</dbReference>
<comment type="cofactor">
    <cofactor evidence="1">
        <name>Mn(2+)</name>
        <dbReference type="ChEBI" id="CHEBI:29035"/>
    </cofactor>
</comment>
<keyword evidence="6" id="KW-0540">Nuclease</keyword>
<dbReference type="Proteomes" id="UP000054926">
    <property type="component" value="Unassembled WGS sequence"/>
</dbReference>